<feature type="chain" id="PRO_5046784941" description="PsbP C-terminal domain-containing protein" evidence="1">
    <location>
        <begin position="19"/>
        <end position="158"/>
    </location>
</feature>
<keyword evidence="1" id="KW-0732">Signal</keyword>
<dbReference type="InterPro" id="IPR016123">
    <property type="entry name" value="Mog1/PsbP_a/b/a-sand"/>
</dbReference>
<dbReference type="SUPFAM" id="SSF55724">
    <property type="entry name" value="Mog1p/PsbP-like"/>
    <property type="match status" value="1"/>
</dbReference>
<keyword evidence="3" id="KW-1185">Reference proteome</keyword>
<evidence type="ECO:0008006" key="4">
    <source>
        <dbReference type="Google" id="ProtNLM"/>
    </source>
</evidence>
<reference evidence="2 3" key="1">
    <citation type="submission" date="2023-07" db="EMBL/GenBank/DDBJ databases">
        <title>Functional and genomic diversity of the sorghum phyllosphere microbiome.</title>
        <authorList>
            <person name="Shade A."/>
        </authorList>
    </citation>
    <scope>NUCLEOTIDE SEQUENCE [LARGE SCALE GENOMIC DNA]</scope>
    <source>
        <strain evidence="2 3">SORGH_AS_1064</strain>
    </source>
</reference>
<gene>
    <name evidence="2" type="ORF">QE404_000793</name>
</gene>
<evidence type="ECO:0000313" key="2">
    <source>
        <dbReference type="EMBL" id="MDQ1095646.1"/>
    </source>
</evidence>
<dbReference type="RefSeq" id="WP_307446741.1">
    <property type="nucleotide sequence ID" value="NZ_JAUTAL010000001.1"/>
</dbReference>
<organism evidence="2 3">
    <name type="scientific">Chryseobacterium camelliae</name>
    <dbReference type="NCBI Taxonomy" id="1265445"/>
    <lineage>
        <taxon>Bacteria</taxon>
        <taxon>Pseudomonadati</taxon>
        <taxon>Bacteroidota</taxon>
        <taxon>Flavobacteriia</taxon>
        <taxon>Flavobacteriales</taxon>
        <taxon>Weeksellaceae</taxon>
        <taxon>Chryseobacterium group</taxon>
        <taxon>Chryseobacterium</taxon>
    </lineage>
</organism>
<name>A0ABU0TF88_9FLAO</name>
<dbReference type="Proteomes" id="UP001225072">
    <property type="component" value="Unassembled WGS sequence"/>
</dbReference>
<sequence length="158" mass="18315">MKNIFGAFLLFVAGLMYAQTVPTKVYENDHYSISYPEGWKLTNDSDIINIFPGNEIGAVTISEYHDLNLPKTETKKFIIDLYKSGDDESKVKSRGSKKGYTEYLYEYADEKNKLFWVTKVFQKGKDLYLVSINCEQKYWNGNYSKLFSESLNSFSVKK</sequence>
<feature type="signal peptide" evidence="1">
    <location>
        <begin position="1"/>
        <end position="18"/>
    </location>
</feature>
<evidence type="ECO:0000313" key="3">
    <source>
        <dbReference type="Proteomes" id="UP001225072"/>
    </source>
</evidence>
<protein>
    <recommendedName>
        <fullName evidence="4">PsbP C-terminal domain-containing protein</fullName>
    </recommendedName>
</protein>
<dbReference type="EMBL" id="JAUTAL010000001">
    <property type="protein sequence ID" value="MDQ1095646.1"/>
    <property type="molecule type" value="Genomic_DNA"/>
</dbReference>
<dbReference type="Gene3D" id="3.40.1000.10">
    <property type="entry name" value="Mog1/PsbP, alpha/beta/alpha sandwich"/>
    <property type="match status" value="1"/>
</dbReference>
<comment type="caution">
    <text evidence="2">The sequence shown here is derived from an EMBL/GenBank/DDBJ whole genome shotgun (WGS) entry which is preliminary data.</text>
</comment>
<proteinExistence type="predicted"/>
<evidence type="ECO:0000256" key="1">
    <source>
        <dbReference type="SAM" id="SignalP"/>
    </source>
</evidence>
<accession>A0ABU0TF88</accession>